<reference evidence="4" key="1">
    <citation type="submission" date="2009-07" db="EMBL/GenBank/DDBJ databases">
        <authorList>
            <consortium name="US DOE Joint Genome Institute (JGI-PGF)"/>
            <person name="Lucas S."/>
            <person name="Copeland A."/>
            <person name="Lapidus A."/>
            <person name="Glavina del Rio T."/>
            <person name="Tice H."/>
            <person name="Bruce D."/>
            <person name="Goodwin L."/>
            <person name="Pitluck S."/>
            <person name="Larimer F."/>
            <person name="Land M.L."/>
            <person name="Mouttaki H."/>
            <person name="He Z."/>
            <person name="Zhou J."/>
            <person name="Hemme C.L."/>
        </authorList>
    </citation>
    <scope>NUCLEOTIDE SEQUENCE</scope>
    <source>
        <strain evidence="4">DSM 2782</strain>
    </source>
</reference>
<feature type="region of interest" description="Disordered" evidence="1">
    <location>
        <begin position="283"/>
        <end position="332"/>
    </location>
</feature>
<protein>
    <submittedName>
        <fullName evidence="4">PKD domain containing protein</fullName>
    </submittedName>
</protein>
<feature type="chain" id="PRO_5003276154" evidence="2">
    <location>
        <begin position="27"/>
        <end position="1800"/>
    </location>
</feature>
<dbReference type="Pfam" id="PF18911">
    <property type="entry name" value="PKD_4"/>
    <property type="match status" value="2"/>
</dbReference>
<organism evidence="4 5">
    <name type="scientific">Ruminiclostridium papyrosolvens DSM 2782</name>
    <dbReference type="NCBI Taxonomy" id="588581"/>
    <lineage>
        <taxon>Bacteria</taxon>
        <taxon>Bacillati</taxon>
        <taxon>Bacillota</taxon>
        <taxon>Clostridia</taxon>
        <taxon>Eubacteriales</taxon>
        <taxon>Oscillospiraceae</taxon>
        <taxon>Ruminiclostridium</taxon>
    </lineage>
</organism>
<feature type="domain" description="PKD" evidence="3">
    <location>
        <begin position="277"/>
        <end position="363"/>
    </location>
</feature>
<proteinExistence type="predicted"/>
<dbReference type="InterPro" id="IPR035986">
    <property type="entry name" value="PKD_dom_sf"/>
</dbReference>
<dbReference type="Proteomes" id="UP000003860">
    <property type="component" value="Unassembled WGS sequence"/>
</dbReference>
<dbReference type="eggNOG" id="COG3291">
    <property type="taxonomic scope" value="Bacteria"/>
</dbReference>
<dbReference type="STRING" id="588581.Cpap_0449"/>
<keyword evidence="5" id="KW-1185">Reference proteome</keyword>
<dbReference type="Gene3D" id="2.60.40.10">
    <property type="entry name" value="Immunoglobulins"/>
    <property type="match status" value="7"/>
</dbReference>
<feature type="domain" description="PKD" evidence="3">
    <location>
        <begin position="502"/>
        <end position="553"/>
    </location>
</feature>
<evidence type="ECO:0000313" key="5">
    <source>
        <dbReference type="Proteomes" id="UP000003860"/>
    </source>
</evidence>
<evidence type="ECO:0000256" key="2">
    <source>
        <dbReference type="SAM" id="SignalP"/>
    </source>
</evidence>
<dbReference type="EMBL" id="ACXX02000016">
    <property type="protein sequence ID" value="EGD46155.1"/>
    <property type="molecule type" value="Genomic_DNA"/>
</dbReference>
<feature type="signal peptide" evidence="2">
    <location>
        <begin position="1"/>
        <end position="26"/>
    </location>
</feature>
<evidence type="ECO:0000256" key="1">
    <source>
        <dbReference type="SAM" id="MobiDB-lite"/>
    </source>
</evidence>
<dbReference type="SUPFAM" id="SSF49299">
    <property type="entry name" value="PKD domain"/>
    <property type="match status" value="4"/>
</dbReference>
<gene>
    <name evidence="4" type="ORF">Cpap_0449</name>
</gene>
<feature type="compositionally biased region" description="Low complexity" evidence="1">
    <location>
        <begin position="317"/>
        <end position="332"/>
    </location>
</feature>
<accession>F1THF2</accession>
<evidence type="ECO:0000313" key="4">
    <source>
        <dbReference type="EMBL" id="EGD46155.1"/>
    </source>
</evidence>
<name>F1THF2_9FIRM</name>
<feature type="compositionally biased region" description="Low complexity" evidence="1">
    <location>
        <begin position="289"/>
        <end position="306"/>
    </location>
</feature>
<dbReference type="CDD" id="cd00146">
    <property type="entry name" value="PKD"/>
    <property type="match status" value="3"/>
</dbReference>
<dbReference type="InterPro" id="IPR000601">
    <property type="entry name" value="PKD_dom"/>
</dbReference>
<keyword evidence="2" id="KW-0732">Signal</keyword>
<dbReference type="PROSITE" id="PS50093">
    <property type="entry name" value="PKD"/>
    <property type="match status" value="2"/>
</dbReference>
<dbReference type="Pfam" id="PF00801">
    <property type="entry name" value="PKD"/>
    <property type="match status" value="1"/>
</dbReference>
<evidence type="ECO:0000259" key="3">
    <source>
        <dbReference type="PROSITE" id="PS50093"/>
    </source>
</evidence>
<dbReference type="SMART" id="SM00089">
    <property type="entry name" value="PKD"/>
    <property type="match status" value="5"/>
</dbReference>
<comment type="caution">
    <text evidence="4">The sequence shown here is derived from an EMBL/GenBank/DDBJ whole genome shotgun (WGS) entry which is preliminary data.</text>
</comment>
<reference evidence="4" key="2">
    <citation type="submission" date="2011-01" db="EMBL/GenBank/DDBJ databases">
        <title>The Non-contiguous Finished genome of Clostridium papyrosolvens.</title>
        <authorList>
            <person name="Lucas S."/>
            <person name="Copeland A."/>
            <person name="Lapidus A."/>
            <person name="Cheng J.-F."/>
            <person name="Goodwin L."/>
            <person name="Pitluck S."/>
            <person name="Misra M."/>
            <person name="Chertkov O."/>
            <person name="Detter J.C."/>
            <person name="Han C."/>
            <person name="Tapia R."/>
            <person name="Land M."/>
            <person name="Hauser L."/>
            <person name="Kyrpides N."/>
            <person name="Ivanova N."/>
            <person name="Pagani I."/>
            <person name="Mouttaki H."/>
            <person name="He Z."/>
            <person name="Zhou J."/>
            <person name="Hemme C.L."/>
            <person name="Woyke T."/>
        </authorList>
    </citation>
    <scope>NUCLEOTIDE SEQUENCE [LARGE SCALE GENOMIC DNA]</scope>
    <source>
        <strain evidence="4">DSM 2782</strain>
    </source>
</reference>
<dbReference type="InterPro" id="IPR022409">
    <property type="entry name" value="PKD/Chitinase_dom"/>
</dbReference>
<sequence>MKKMNKILSSVLVLCLCFNIIIPITSNENSTIPFSSEKVYAISESDSNYWKYGGAGWTLTSPLWKDKDGETDGLWTWYVDGVNKGTMWCIDAPAGGGGYNTIGPNELSAWVSAFNGEYSYVQSRISSSVFTVKGPRDIGTRFNRYYTRDVAALCGATVPSWDSKTKSAKVLTTKSPFANINKPYSLKAGATGSFTIIGNAFAGSSLTYNFEIDGTSVSSGSSGVNLNKVVTKSLTAGTHTLTLELTDAYQRTTTKTDSITVTAVTTPTTPPIGGNNPPSAKFSMASSADTGDTVNVTDSSSDSDGTIASRTWTVSPTSGVTNSLSTSGSGGTLKFSSTGSYDVTLKVTDNKGATDSMTRTIVIGEGYTPPPPPPPAPKYEPIASFGMTSAAGQGTSVSVSNWSTDIDGTIVSADWSVSPNGGTQKSLGLNGGTITFNQTGTFTVTLTVTDNDGLTGTTSKQITITNQPPVAKMYIPDKVVQGNDFTISSGSYDPDGIIQKTTWTVSPNTGLVGTLNGTSNTVYFDTEGTYTITLTVEDKWGLSASETKTITVEPAIPNAAFDALGTYKQNRKVTLDSTFSNSPSRYPIDVSKTEWVITPLTAGVTASDIKIDTTTALNKRDILFKQPGVYNIKLRVWNEKHCSEWVEKQITIGKDEKPVANFFITSIVNRDPNNGNIATIPLTDMSYSTDGDSIVQRIWKYKFDSNNDGSFGDETWVTIDSENKSSLSLQVTKVGNYLVELEVVEEFAEPTIAAFVTAADRQRADTSLNPIDSKKSNVANINPFVDFDVSAKKKVDIVFTVGQADASKVADLSSKIASYVTSKLAANNIDVKISTIETAGMDVQNSFSWINNVHSGIGSISFQNGGSTVYMNGNTSNAGYNSIYTNSQDPNTNKQVLSFSYSLNYGDSFDAAGVLLNTNLDTVGNMNGYALMFPRSGTAELYRITNWSNSAYEEIYGGNYTGQKTLVGTIPMGSSGSYIIETTKTQMTVKYSNGSVIKTIDLPTHYGWGFGFCSDHYSHGCDQIGQFSLSGISMHVTKGKTLDEVLKEPSWRDGASHFLVNINDVQLGELNDPDKVAVLLTKMASDSLDFDVLGTSANQSQVQTFIAKNSGNGVFYDNTNMNTAMDNLGTYILNKVLAAAKNNIKYVLLGEEVEYSLYTNDYENDPEYARRWIYQHDADYFQNGLGVAAYNNTYLATPVTTFDKVGAFVAQFQIRDNPVGTDNRFDEYRLWSGMPLNGMTIYVHRKPIAKFTISAVPNASTGQFDVSYTESSYDLDHQYDAGKGIMTKEWKWKNTNDSSWTYGPPPSSLPPNNNYIVQLRVRDIDGPEGVGAWSDPEVQYVTTKNLNIAPIALFEVSPNPLPLGKAVTFTDNSYDPNGDAIATRSWVVEKNNLTIYSSTVAPTTANFTSWGIGDYKITLKVYDTPKAGSGLPMWSEPYSQTLLVVAANQKPVAAFSVSPNPVPLDYNVTYTDTSSDPDGDPLVLREWRWKYTTDATWTNGSTPPTNFTGYHTGVLQIQLRVKDQPVLPQQDALYSDWTERQLTLIEGNKKPIAQFTVTPNPAPADEPVVYNDTSYDPEGKAITNRTWTVKCNETGQTYQFDNVTPPTVFETTGWGANADGVGTYTITLKVKDTSPNGLSPALWSDVATQTLVVEDALRITGLKMTNIVNGPAGTVVPITYPVALPTSIKAGYKMTFVLNTNGGDTAAIKMFANGQRLTVYTDSGSTQQINVATTRKNSVSTFTFWVDKDLPVGTVLDMKIELTKTKLDGTTKTLVDSALGNQFGVIVGSSKQDSSINLTN</sequence>
<dbReference type="InterPro" id="IPR013783">
    <property type="entry name" value="Ig-like_fold"/>
</dbReference>